<evidence type="ECO:0000259" key="7">
    <source>
        <dbReference type="PROSITE" id="PS50966"/>
    </source>
</evidence>
<evidence type="ECO:0000256" key="2">
    <source>
        <dbReference type="ARBA" id="ARBA00022771"/>
    </source>
</evidence>
<keyword evidence="9" id="KW-1185">Reference proteome</keyword>
<dbReference type="InterPro" id="IPR007527">
    <property type="entry name" value="Znf_SWIM"/>
</dbReference>
<dbReference type="Pfam" id="PF04434">
    <property type="entry name" value="SWIM"/>
    <property type="match status" value="1"/>
</dbReference>
<dbReference type="PANTHER" id="PTHR31973:SF187">
    <property type="entry name" value="MUTATOR TRANSPOSASE MUDRA PROTEIN"/>
    <property type="match status" value="1"/>
</dbReference>
<dbReference type="Pfam" id="PF10551">
    <property type="entry name" value="MULE"/>
    <property type="match status" value="1"/>
</dbReference>
<feature type="compositionally biased region" description="Low complexity" evidence="5">
    <location>
        <begin position="767"/>
        <end position="777"/>
    </location>
</feature>
<dbReference type="PANTHER" id="PTHR31973">
    <property type="entry name" value="POLYPROTEIN, PUTATIVE-RELATED"/>
    <property type="match status" value="1"/>
</dbReference>
<dbReference type="PROSITE" id="PS50966">
    <property type="entry name" value="ZF_SWIM"/>
    <property type="match status" value="1"/>
</dbReference>
<accession>A0A8T1Y8X1</accession>
<evidence type="ECO:0000259" key="6">
    <source>
        <dbReference type="PROSITE" id="PS50158"/>
    </source>
</evidence>
<protein>
    <submittedName>
        <fullName evidence="8">Zinc finger PMZ-type</fullName>
    </submittedName>
</protein>
<evidence type="ECO:0000313" key="8">
    <source>
        <dbReference type="EMBL" id="KAG7541878.1"/>
    </source>
</evidence>
<organism evidence="8 9">
    <name type="scientific">Arabidopsis thaliana x Arabidopsis arenosa</name>
    <dbReference type="NCBI Taxonomy" id="1240361"/>
    <lineage>
        <taxon>Eukaryota</taxon>
        <taxon>Viridiplantae</taxon>
        <taxon>Streptophyta</taxon>
        <taxon>Embryophyta</taxon>
        <taxon>Tracheophyta</taxon>
        <taxon>Spermatophyta</taxon>
        <taxon>Magnoliopsida</taxon>
        <taxon>eudicotyledons</taxon>
        <taxon>Gunneridae</taxon>
        <taxon>Pentapetalae</taxon>
        <taxon>rosids</taxon>
        <taxon>malvids</taxon>
        <taxon>Brassicales</taxon>
        <taxon>Brassicaceae</taxon>
        <taxon>Camelineae</taxon>
        <taxon>Arabidopsis</taxon>
    </lineage>
</organism>
<evidence type="ECO:0000256" key="3">
    <source>
        <dbReference type="ARBA" id="ARBA00022833"/>
    </source>
</evidence>
<feature type="compositionally biased region" description="Basic residues" evidence="5">
    <location>
        <begin position="720"/>
        <end position="729"/>
    </location>
</feature>
<dbReference type="GO" id="GO:0008270">
    <property type="term" value="F:zinc ion binding"/>
    <property type="evidence" value="ECO:0007669"/>
    <property type="project" value="UniProtKB-KW"/>
</dbReference>
<name>A0A8T1Y8X1_9BRAS</name>
<evidence type="ECO:0000256" key="1">
    <source>
        <dbReference type="ARBA" id="ARBA00022723"/>
    </source>
</evidence>
<evidence type="ECO:0000256" key="4">
    <source>
        <dbReference type="PROSITE-ProRule" id="PRU00047"/>
    </source>
</evidence>
<keyword evidence="3" id="KW-0862">Zinc</keyword>
<keyword evidence="1" id="KW-0479">Metal-binding</keyword>
<dbReference type="PROSITE" id="PS50158">
    <property type="entry name" value="ZF_CCHC"/>
    <property type="match status" value="1"/>
</dbReference>
<proteinExistence type="predicted"/>
<reference evidence="8 9" key="1">
    <citation type="submission" date="2020-12" db="EMBL/GenBank/DDBJ databases">
        <title>Concerted genomic and epigenomic changes stabilize Arabidopsis allopolyploids.</title>
        <authorList>
            <person name="Chen Z."/>
        </authorList>
    </citation>
    <scope>NUCLEOTIDE SEQUENCE [LARGE SCALE GENOMIC DNA]</scope>
    <source>
        <strain evidence="8">Allo738</strain>
        <tissue evidence="8">Leaf</tissue>
    </source>
</reference>
<dbReference type="InterPro" id="IPR006564">
    <property type="entry name" value="Znf_PMZ"/>
</dbReference>
<feature type="domain" description="CCHC-type" evidence="6">
    <location>
        <begin position="730"/>
        <end position="745"/>
    </location>
</feature>
<dbReference type="AlphaFoldDB" id="A0A8T1Y8X1"/>
<evidence type="ECO:0000313" key="9">
    <source>
        <dbReference type="Proteomes" id="UP000694240"/>
    </source>
</evidence>
<feature type="domain" description="SWIM-type" evidence="7">
    <location>
        <begin position="613"/>
        <end position="647"/>
    </location>
</feature>
<sequence length="777" mass="89756">MSTMDVATFSVYYGGNWVTSEDEEDAYIGGEVKMLVCKPEEFYTKLGSELGEAFYGKKVSYNYPYEDSKERKLLCERDSSFKKMCDGARWVKFVNVYLIDSEGDEEIGAEPCEEELRVERNVANFIDEDDDEQFDYHNTPPNSDDEGREEDEVKYVRCKRGSGVFKMNQVFDSLDEFKEALVDYALKGGWNIKQNRWGKDKCEAICGVEDSETPCKWRIYCAFEEPVGKFMVKTFEHEHSCTKDGYCKILKSRVIAKLFLDDIRSDPDFKPRTIEENILKNWNLVATIDKCRKGKKIALEIIQKEHEEQFYRLRDYKAELLRSNPESTVELNTVLDDDGSEIFHRFYVCFANLRKQWCTWCRPIFGLDGCFLKSTLKGQLLAAVGRDANNGMYPFAWAIVDVENEDNWTWFIQNIKKDCKNLQDGQGYTVISDRQKGLINAVDRELPKIEHRMCARHIYGNLKKLFPNSSEMKGLFWSVAESCILSEYEANLDRVKAYDIRLFEAIMQRNPANCSLAFCTPTASCIDVHNNISESFNNAIDPSRYYPMVEMLEIIRRRAMQRIEARKKKAEDHKGRFTKRATAFIAEEQTKLKFTKYVSGSSDGRCEVLDCGKSVSLHMGMRTCACRKWEMSGLPCRHALRIINKKKLNYEDYTSEWYSNAKQNHIYSSSIEPVNGLRFWKNSGSVIKPPPALVEEIQNTKGRKPKPKRKKARHESPTKKASRKKRIMHCGRCGEAGHNVTKCKNPVSEKNKSKKKTPIADGLDSLTQTQTTQDQEE</sequence>
<dbReference type="Proteomes" id="UP000694240">
    <property type="component" value="Chromosome 12"/>
</dbReference>
<comment type="caution">
    <text evidence="8">The sequence shown here is derived from an EMBL/GenBank/DDBJ whole genome shotgun (WGS) entry which is preliminary data.</text>
</comment>
<feature type="region of interest" description="Disordered" evidence="5">
    <location>
        <begin position="691"/>
        <end position="777"/>
    </location>
</feature>
<dbReference type="InterPro" id="IPR001878">
    <property type="entry name" value="Znf_CCHC"/>
</dbReference>
<feature type="region of interest" description="Disordered" evidence="5">
    <location>
        <begin position="131"/>
        <end position="150"/>
    </location>
</feature>
<dbReference type="GO" id="GO:0003676">
    <property type="term" value="F:nucleic acid binding"/>
    <property type="evidence" value="ECO:0007669"/>
    <property type="project" value="InterPro"/>
</dbReference>
<feature type="compositionally biased region" description="Basic residues" evidence="5">
    <location>
        <begin position="701"/>
        <end position="713"/>
    </location>
</feature>
<evidence type="ECO:0000256" key="5">
    <source>
        <dbReference type="SAM" id="MobiDB-lite"/>
    </source>
</evidence>
<keyword evidence="2 4" id="KW-0863">Zinc-finger</keyword>
<dbReference type="InterPro" id="IPR018289">
    <property type="entry name" value="MULE_transposase_dom"/>
</dbReference>
<dbReference type="EMBL" id="JAEFBK010000012">
    <property type="protein sequence ID" value="KAG7541878.1"/>
    <property type="molecule type" value="Genomic_DNA"/>
</dbReference>
<gene>
    <name evidence="8" type="ORF">ISN45_Aa07g019230</name>
</gene>
<dbReference type="SMART" id="SM00575">
    <property type="entry name" value="ZnF_PMZ"/>
    <property type="match status" value="1"/>
</dbReference>